<proteinExistence type="predicted"/>
<dbReference type="Proteomes" id="UP001152798">
    <property type="component" value="Chromosome 4"/>
</dbReference>
<reference evidence="2" key="1">
    <citation type="submission" date="2022-01" db="EMBL/GenBank/DDBJ databases">
        <authorList>
            <person name="King R."/>
        </authorList>
    </citation>
    <scope>NUCLEOTIDE SEQUENCE</scope>
</reference>
<name>A0A9P0HE08_NEZVI</name>
<evidence type="ECO:0000313" key="3">
    <source>
        <dbReference type="Proteomes" id="UP001152798"/>
    </source>
</evidence>
<dbReference type="EMBL" id="OV725080">
    <property type="protein sequence ID" value="CAH1399966.1"/>
    <property type="molecule type" value="Genomic_DNA"/>
</dbReference>
<keyword evidence="3" id="KW-1185">Reference proteome</keyword>
<organism evidence="2 3">
    <name type="scientific">Nezara viridula</name>
    <name type="common">Southern green stink bug</name>
    <name type="synonym">Cimex viridulus</name>
    <dbReference type="NCBI Taxonomy" id="85310"/>
    <lineage>
        <taxon>Eukaryota</taxon>
        <taxon>Metazoa</taxon>
        <taxon>Ecdysozoa</taxon>
        <taxon>Arthropoda</taxon>
        <taxon>Hexapoda</taxon>
        <taxon>Insecta</taxon>
        <taxon>Pterygota</taxon>
        <taxon>Neoptera</taxon>
        <taxon>Paraneoptera</taxon>
        <taxon>Hemiptera</taxon>
        <taxon>Heteroptera</taxon>
        <taxon>Panheteroptera</taxon>
        <taxon>Pentatomomorpha</taxon>
        <taxon>Pentatomoidea</taxon>
        <taxon>Pentatomidae</taxon>
        <taxon>Pentatominae</taxon>
        <taxon>Nezara</taxon>
    </lineage>
</organism>
<evidence type="ECO:0000313" key="2">
    <source>
        <dbReference type="EMBL" id="CAH1399966.1"/>
    </source>
</evidence>
<gene>
    <name evidence="2" type="ORF">NEZAVI_LOCUS9294</name>
</gene>
<evidence type="ECO:0000256" key="1">
    <source>
        <dbReference type="SAM" id="MobiDB-lite"/>
    </source>
</evidence>
<dbReference type="OrthoDB" id="10514369at2759"/>
<accession>A0A9P0HE08</accession>
<protein>
    <submittedName>
        <fullName evidence="2">Uncharacterized protein</fullName>
    </submittedName>
</protein>
<feature type="region of interest" description="Disordered" evidence="1">
    <location>
        <begin position="45"/>
        <end position="68"/>
    </location>
</feature>
<sequence>MIWRQDLHNCTNWLQVTWVSGKRITGYSIFWEGGECLKMAEADSRRGFNGSRPPPASGEPALAEEAATGSHSSSALWLIALILLYFS</sequence>
<dbReference type="AlphaFoldDB" id="A0A9P0HE08"/>